<reference evidence="2" key="1">
    <citation type="submission" date="2021-06" db="EMBL/GenBank/DDBJ databases">
        <authorList>
            <person name="Criscuolo A."/>
        </authorList>
    </citation>
    <scope>NUCLEOTIDE SEQUENCE</scope>
    <source>
        <strain evidence="2">CIP111600</strain>
    </source>
</reference>
<proteinExistence type="predicted"/>
<keyword evidence="1" id="KW-0812">Transmembrane</keyword>
<dbReference type="RefSeq" id="WP_218090210.1">
    <property type="nucleotide sequence ID" value="NZ_CAJVAS010000001.1"/>
</dbReference>
<gene>
    <name evidence="2" type="ORF">PAESOLCIP111_00401</name>
</gene>
<sequence>MRWSIGVLLFLLVVLALETPRMVKLRSPRDLVVFLLLWGLVFVTAVANWARWPGLRPLDWIRIVMQPVNRLFS</sequence>
<evidence type="ECO:0000256" key="1">
    <source>
        <dbReference type="SAM" id="Phobius"/>
    </source>
</evidence>
<evidence type="ECO:0000313" key="2">
    <source>
        <dbReference type="EMBL" id="CAG7600488.1"/>
    </source>
</evidence>
<evidence type="ECO:0000313" key="3">
    <source>
        <dbReference type="Proteomes" id="UP000693672"/>
    </source>
</evidence>
<keyword evidence="3" id="KW-1185">Reference proteome</keyword>
<accession>A0A916JTA2</accession>
<keyword evidence="1" id="KW-1133">Transmembrane helix</keyword>
<feature type="transmembrane region" description="Helical" evidence="1">
    <location>
        <begin position="32"/>
        <end position="50"/>
    </location>
</feature>
<dbReference type="Proteomes" id="UP000693672">
    <property type="component" value="Unassembled WGS sequence"/>
</dbReference>
<dbReference type="EMBL" id="CAJVAS010000001">
    <property type="protein sequence ID" value="CAG7600488.1"/>
    <property type="molecule type" value="Genomic_DNA"/>
</dbReference>
<organism evidence="2 3">
    <name type="scientific">Paenibacillus solanacearum</name>
    <dbReference type="NCBI Taxonomy" id="2048548"/>
    <lineage>
        <taxon>Bacteria</taxon>
        <taxon>Bacillati</taxon>
        <taxon>Bacillota</taxon>
        <taxon>Bacilli</taxon>
        <taxon>Bacillales</taxon>
        <taxon>Paenibacillaceae</taxon>
        <taxon>Paenibacillus</taxon>
    </lineage>
</organism>
<comment type="caution">
    <text evidence="2">The sequence shown here is derived from an EMBL/GenBank/DDBJ whole genome shotgun (WGS) entry which is preliminary data.</text>
</comment>
<dbReference type="AlphaFoldDB" id="A0A916JTA2"/>
<name>A0A916JTA2_9BACL</name>
<protein>
    <submittedName>
        <fullName evidence="2">Uncharacterized protein</fullName>
    </submittedName>
</protein>
<keyword evidence="1" id="KW-0472">Membrane</keyword>